<keyword evidence="1" id="KW-0802">TPR repeat</keyword>
<comment type="caution">
    <text evidence="2">The sequence shown here is derived from an EMBL/GenBank/DDBJ whole genome shotgun (WGS) entry which is preliminary data.</text>
</comment>
<dbReference type="EMBL" id="PFSI01000046">
    <property type="protein sequence ID" value="PJC24392.1"/>
    <property type="molecule type" value="Genomic_DNA"/>
</dbReference>
<proteinExistence type="predicted"/>
<reference evidence="3" key="1">
    <citation type="submission" date="2017-09" db="EMBL/GenBank/DDBJ databases">
        <title>Depth-based differentiation of microbial function through sediment-hosted aquifers and enrichment of novel symbionts in the deep terrestrial subsurface.</title>
        <authorList>
            <person name="Probst A.J."/>
            <person name="Ladd B."/>
            <person name="Jarett J.K."/>
            <person name="Geller-Mcgrath D.E."/>
            <person name="Sieber C.M.K."/>
            <person name="Emerson J.B."/>
            <person name="Anantharaman K."/>
            <person name="Thomas B.C."/>
            <person name="Malmstrom R."/>
            <person name="Stieglmeier M."/>
            <person name="Klingl A."/>
            <person name="Woyke T."/>
            <person name="Ryan C.M."/>
            <person name="Banfield J.F."/>
        </authorList>
    </citation>
    <scope>NUCLEOTIDE SEQUENCE [LARGE SCALE GENOMIC DNA]</scope>
</reference>
<sequence>MWIFFLIILLICGLGAIGWLFFKKWDQLKLLDIESLPDLQSKKLKYEILRQRIERTGAQYAKKAQQDVFKPLGTIAQDFVRRMAGKLTAAERSYQKKKQASGVEIKDPETIKKLMREAEKFIDEELYDRAEKTLIEIVSADPRSVEAYELLGRLYLIKKDFELAKETFVFLKKLSPDDPSVIASLGEVEEKLGNLENAFVHFKKAQELSPNNPKYLDFFIDSAINIGDVHEAMTALDKLSEVNPDNNKIEEFEKRIETIRLKKKN</sequence>
<name>A0A2M8ENR2_9BACT</name>
<protein>
    <submittedName>
        <fullName evidence="2">Uncharacterized protein</fullName>
    </submittedName>
</protein>
<organism evidence="2 3">
    <name type="scientific">Candidatus Uhrbacteria bacterium CG_4_9_14_0_2_um_filter_41_50</name>
    <dbReference type="NCBI Taxonomy" id="1975031"/>
    <lineage>
        <taxon>Bacteria</taxon>
        <taxon>Candidatus Uhriibacteriota</taxon>
    </lineage>
</organism>
<evidence type="ECO:0000313" key="2">
    <source>
        <dbReference type="EMBL" id="PJC24392.1"/>
    </source>
</evidence>
<dbReference type="SUPFAM" id="SSF48452">
    <property type="entry name" value="TPR-like"/>
    <property type="match status" value="1"/>
</dbReference>
<dbReference type="PROSITE" id="PS50005">
    <property type="entry name" value="TPR"/>
    <property type="match status" value="2"/>
</dbReference>
<dbReference type="Gene3D" id="1.25.40.10">
    <property type="entry name" value="Tetratricopeptide repeat domain"/>
    <property type="match status" value="1"/>
</dbReference>
<dbReference type="GO" id="GO:0000127">
    <property type="term" value="C:transcription factor TFIIIC complex"/>
    <property type="evidence" value="ECO:0007669"/>
    <property type="project" value="TreeGrafter"/>
</dbReference>
<evidence type="ECO:0000256" key="1">
    <source>
        <dbReference type="PROSITE-ProRule" id="PRU00339"/>
    </source>
</evidence>
<dbReference type="Pfam" id="PF13432">
    <property type="entry name" value="TPR_16"/>
    <property type="match status" value="1"/>
</dbReference>
<dbReference type="PANTHER" id="PTHR23082">
    <property type="entry name" value="TRANSCRIPTION INITIATION FACTOR IIIC TFIIIC , POLYPEPTIDE 3-RELATED"/>
    <property type="match status" value="1"/>
</dbReference>
<dbReference type="InterPro" id="IPR019734">
    <property type="entry name" value="TPR_rpt"/>
</dbReference>
<dbReference type="InterPro" id="IPR039340">
    <property type="entry name" value="Tfc4/TFIIIC-102/Sfc4"/>
</dbReference>
<feature type="repeat" description="TPR" evidence="1">
    <location>
        <begin position="179"/>
        <end position="212"/>
    </location>
</feature>
<dbReference type="PANTHER" id="PTHR23082:SF0">
    <property type="entry name" value="GENERAL TRANSCRIPTION FACTOR 3C POLYPEPTIDE 3"/>
    <property type="match status" value="1"/>
</dbReference>
<dbReference type="SMART" id="SM00028">
    <property type="entry name" value="TPR"/>
    <property type="match status" value="2"/>
</dbReference>
<dbReference type="Proteomes" id="UP000230251">
    <property type="component" value="Unassembled WGS sequence"/>
</dbReference>
<dbReference type="InterPro" id="IPR011990">
    <property type="entry name" value="TPR-like_helical_dom_sf"/>
</dbReference>
<dbReference type="AlphaFoldDB" id="A0A2M8ENR2"/>
<evidence type="ECO:0000313" key="3">
    <source>
        <dbReference type="Proteomes" id="UP000230251"/>
    </source>
</evidence>
<feature type="repeat" description="TPR" evidence="1">
    <location>
        <begin position="145"/>
        <end position="178"/>
    </location>
</feature>
<accession>A0A2M8ENR2</accession>
<dbReference type="Pfam" id="PF13181">
    <property type="entry name" value="TPR_8"/>
    <property type="match status" value="1"/>
</dbReference>
<gene>
    <name evidence="2" type="ORF">CO057_03060</name>
</gene>
<dbReference type="GO" id="GO:0006383">
    <property type="term" value="P:transcription by RNA polymerase III"/>
    <property type="evidence" value="ECO:0007669"/>
    <property type="project" value="InterPro"/>
</dbReference>